<dbReference type="EMBL" id="KQ474076">
    <property type="protein sequence ID" value="KPV76669.1"/>
    <property type="molecule type" value="Genomic_DNA"/>
</dbReference>
<dbReference type="RefSeq" id="XP_018272718.1">
    <property type="nucleotide sequence ID" value="XM_018416438.1"/>
</dbReference>
<evidence type="ECO:0000313" key="2">
    <source>
        <dbReference type="EMBL" id="KPV76669.1"/>
    </source>
</evidence>
<dbReference type="OrthoDB" id="2529639at2759"/>
<dbReference type="AlphaFoldDB" id="A0A194S7X9"/>
<reference evidence="2 3" key="1">
    <citation type="journal article" date="2015" name="Front. Microbiol.">
        <title>Genome sequence of the plant growth promoting endophytic yeast Rhodotorula graminis WP1.</title>
        <authorList>
            <person name="Firrincieli A."/>
            <person name="Otillar R."/>
            <person name="Salamov A."/>
            <person name="Schmutz J."/>
            <person name="Khan Z."/>
            <person name="Redman R.S."/>
            <person name="Fleck N.D."/>
            <person name="Lindquist E."/>
            <person name="Grigoriev I.V."/>
            <person name="Doty S.L."/>
        </authorList>
    </citation>
    <scope>NUCLEOTIDE SEQUENCE [LARGE SCALE GENOMIC DNA]</scope>
    <source>
        <strain evidence="2 3">WP1</strain>
    </source>
</reference>
<sequence>MSHESSQPADAGPDSSRAPAPSSLADSPLSPAQQQCLTPPSVRRREARIARCMVAAGARAEARRAAEGGGRAGERAGSEDEARLGYAADEVEARRVGRREAAWQGYEAEAAAYGGPQVGEGPSALVRPDGTLDWAQLDAVATADSANYAADVVGDGMLALGQAADEHVQTTLGSLDGLATFPPRQPCATLPSLPATLATTTQPPLDVLPLVLGALYVAARALGLGSRRAATANPSTASDKTRRSDDEHARRE</sequence>
<feature type="region of interest" description="Disordered" evidence="1">
    <location>
        <begin position="1"/>
        <end position="43"/>
    </location>
</feature>
<protein>
    <submittedName>
        <fullName evidence="2">Uncharacterized protein</fullName>
    </submittedName>
</protein>
<keyword evidence="3" id="KW-1185">Reference proteome</keyword>
<dbReference type="Proteomes" id="UP000053890">
    <property type="component" value="Unassembled WGS sequence"/>
</dbReference>
<dbReference type="GeneID" id="28976886"/>
<name>A0A194S7X9_RHOGW</name>
<organism evidence="2 3">
    <name type="scientific">Rhodotorula graminis (strain WP1)</name>
    <dbReference type="NCBI Taxonomy" id="578459"/>
    <lineage>
        <taxon>Eukaryota</taxon>
        <taxon>Fungi</taxon>
        <taxon>Dikarya</taxon>
        <taxon>Basidiomycota</taxon>
        <taxon>Pucciniomycotina</taxon>
        <taxon>Microbotryomycetes</taxon>
        <taxon>Sporidiobolales</taxon>
        <taxon>Sporidiobolaceae</taxon>
        <taxon>Rhodotorula</taxon>
    </lineage>
</organism>
<gene>
    <name evidence="2" type="ORF">RHOBADRAFT_52644</name>
</gene>
<feature type="compositionally biased region" description="Basic and acidic residues" evidence="1">
    <location>
        <begin position="239"/>
        <end position="252"/>
    </location>
</feature>
<evidence type="ECO:0000256" key="1">
    <source>
        <dbReference type="SAM" id="MobiDB-lite"/>
    </source>
</evidence>
<accession>A0A194S7X9</accession>
<evidence type="ECO:0000313" key="3">
    <source>
        <dbReference type="Proteomes" id="UP000053890"/>
    </source>
</evidence>
<feature type="region of interest" description="Disordered" evidence="1">
    <location>
        <begin position="60"/>
        <end position="83"/>
    </location>
</feature>
<dbReference type="OMA" id="ARIARCM"/>
<feature type="compositionally biased region" description="Low complexity" evidence="1">
    <location>
        <begin position="8"/>
        <end position="32"/>
    </location>
</feature>
<feature type="region of interest" description="Disordered" evidence="1">
    <location>
        <begin position="227"/>
        <end position="252"/>
    </location>
</feature>
<proteinExistence type="predicted"/>